<dbReference type="PANTHER" id="PTHR43394:SF27">
    <property type="entry name" value="ATP-DEPENDENT TRANSLOCASE ABCB1-LIKE"/>
    <property type="match status" value="1"/>
</dbReference>
<dbReference type="InterPro" id="IPR003439">
    <property type="entry name" value="ABC_transporter-like_ATP-bd"/>
</dbReference>
<protein>
    <submittedName>
        <fullName evidence="13">Leptomycin B resistance protein pmd1</fullName>
    </submittedName>
</protein>
<feature type="region of interest" description="Disordered" evidence="9">
    <location>
        <begin position="1"/>
        <end position="24"/>
    </location>
</feature>
<feature type="transmembrane region" description="Helical" evidence="10">
    <location>
        <begin position="188"/>
        <end position="208"/>
    </location>
</feature>
<dbReference type="SUPFAM" id="SSF90123">
    <property type="entry name" value="ABC transporter transmembrane region"/>
    <property type="match status" value="2"/>
</dbReference>
<evidence type="ECO:0000259" key="12">
    <source>
        <dbReference type="PROSITE" id="PS50929"/>
    </source>
</evidence>
<feature type="transmembrane region" description="Helical" evidence="10">
    <location>
        <begin position="965"/>
        <end position="988"/>
    </location>
</feature>
<feature type="transmembrane region" description="Helical" evidence="10">
    <location>
        <begin position="328"/>
        <end position="348"/>
    </location>
</feature>
<feature type="transmembrane region" description="Helical" evidence="10">
    <location>
        <begin position="214"/>
        <end position="233"/>
    </location>
</feature>
<dbReference type="SUPFAM" id="SSF52540">
    <property type="entry name" value="P-loop containing nucleoside triphosphate hydrolases"/>
    <property type="match status" value="2"/>
</dbReference>
<dbReference type="GO" id="GO:0015421">
    <property type="term" value="F:ABC-type oligopeptide transporter activity"/>
    <property type="evidence" value="ECO:0007669"/>
    <property type="project" value="TreeGrafter"/>
</dbReference>
<feature type="transmembrane region" description="Helical" evidence="10">
    <location>
        <begin position="817"/>
        <end position="844"/>
    </location>
</feature>
<dbReference type="FunFam" id="3.40.50.300:FF:001797">
    <property type="entry name" value="ABC transporter, putative"/>
    <property type="match status" value="1"/>
</dbReference>
<dbReference type="CDD" id="cd18578">
    <property type="entry name" value="ABC_6TM_Pgp_ABCB1_D2_like"/>
    <property type="match status" value="1"/>
</dbReference>
<dbReference type="Gene3D" id="3.40.50.300">
    <property type="entry name" value="P-loop containing nucleotide triphosphate hydrolases"/>
    <property type="match status" value="2"/>
</dbReference>
<feature type="transmembrane region" description="Helical" evidence="10">
    <location>
        <begin position="116"/>
        <end position="138"/>
    </location>
</feature>
<dbReference type="Pfam" id="PF00005">
    <property type="entry name" value="ABC_tran"/>
    <property type="match status" value="2"/>
</dbReference>
<feature type="domain" description="ABC transporter" evidence="11">
    <location>
        <begin position="1030"/>
        <end position="1273"/>
    </location>
</feature>
<feature type="domain" description="ABC transporter" evidence="11">
    <location>
        <begin position="391"/>
        <end position="630"/>
    </location>
</feature>
<dbReference type="CDD" id="cd03249">
    <property type="entry name" value="ABC_MTABC3_MDL1_MDL2"/>
    <property type="match status" value="1"/>
</dbReference>
<dbReference type="Pfam" id="PF00664">
    <property type="entry name" value="ABC_membrane"/>
    <property type="match status" value="2"/>
</dbReference>
<name>A0AA37GSH2_9PEZI</name>
<dbReference type="Gene3D" id="1.20.1560.10">
    <property type="entry name" value="ABC transporter type 1, transmembrane domain"/>
    <property type="match status" value="1"/>
</dbReference>
<sequence length="1280" mass="139495">MAASTDYPGNGVNDPDPSSQGDQGEPSAFNGFLRVFAFGHAVDYALESIAIIAAIASGIALAMVNIVIGQFISLLSDSYSSSGPQPEGFMATRMEMAAVAEEIDRIANSSLRRRLYFVYIGIVRFVCTYIYASLFTFVAHRLTRNIRHEYLRAAFSQEIGFFDQSSGSISMQATSNGKLIQSGIGEKLGMLVQASATFVAAFVIAFITQWKLTLIIIGMVPVLLIVVGGVAGLDAQIETDILKIHAQAASFAETTLAGVRTVHAFDLRKRVVSQYDSFLQNSFRLGMKKNKIYGVLFGGEYFIVHAAMGLAFWQGIAMVNRGEIPDLGAVFTVLFSVVIAASTVMAIAPQMVTFGRSATAAAELFTLIDRKSEINPFDHSGERPERLVGEVQLQDVSFSYSTRPDVTVLDNFSLSVPAGKVTALVGPSGSGKSTIIGLFERWYNPTAGTVRLDGKDIKDLNLNWLRTNEPVLFNGTVLENISNGLVGTPWETATQAEQRRRVEDAAKLAFAHDFIVSLPQGYDTMIGERGGLLSGGQKQRIAIARSLISEPKVLLLDEATSALDPHAEGVVQQALNRASQNRTTIVIAHKLATIRNADHIVVMSSGRIAEQGCHDELVALSGIYHNLVMAQDLSPTETQQTEERLSDKESTLDDIPGGDYPVVKIKTIEEEHLASLKDREDFTMFKQSGLISTVMKLMGCTPELNLWYLLALISCFIGAALFPAQALLLGNILDVKPSPDMVSRGNFISLMFLVIAFGCLIGYFLMGWSSNMIAQTLGRKMRRELLDSVLRQDLRFFDRPENTIGTLTSRLDSYPQAVFEFMGFNVALLILAVINLTACSILSLSVAWRLGLVGVFAGLPPILLAGWIRIRLEVEMENAMDKSFLQSSSVASETVMAVRTVSSLALEQKMLDKYTHELDMAIHNSAPSLFHMMIWFSLTQAIEYFVLALGFWWGSKLINDGYINFYQFIVSFMGVYFSGQATSQLFVFAGNFTKGHKAANYYFWISALEPAIQDTPENCGKGPEDGCKSFDLESVQFAYPLAPQNRVLKGISLTIQPGEFVAFVGPSGCGKSTMISLLQRFYDPVSGTITVDSSPLNSISPSLYRKNISLVQQEPTLFPGTIRENISQGVDTTISGPLPNSQLEEACRSANVWDFIASLPEGLDTPCGSGGSQLSGGQRQRIAIARALIRKPAVILLDEATSALDTESERIVQGALAKAATTGNRITVAVAHRLSTIREASRIFVFSGGIIAESGTHGELIERGGIYAKMCEAQRLGQDE</sequence>
<dbReference type="PROSITE" id="PS50893">
    <property type="entry name" value="ABC_TRANSPORTER_2"/>
    <property type="match status" value="2"/>
</dbReference>
<accession>A0AA37GSH2</accession>
<dbReference type="PROSITE" id="PS00211">
    <property type="entry name" value="ABC_TRANSPORTER_1"/>
    <property type="match status" value="2"/>
</dbReference>
<keyword evidence="14" id="KW-1185">Reference proteome</keyword>
<comment type="caution">
    <text evidence="13">The sequence shown here is derived from an EMBL/GenBank/DDBJ whole genome shotgun (WGS) entry which is preliminary data.</text>
</comment>
<dbReference type="AlphaFoldDB" id="A0AA37GSH2"/>
<dbReference type="InterPro" id="IPR039421">
    <property type="entry name" value="Type_1_exporter"/>
</dbReference>
<dbReference type="FunFam" id="1.20.1560.10:FF:000057">
    <property type="entry name" value="ABC multidrug transporter SitT"/>
    <property type="match status" value="1"/>
</dbReference>
<keyword evidence="5" id="KW-0547">Nucleotide-binding</keyword>
<dbReference type="EMBL" id="BPPX01000021">
    <property type="protein sequence ID" value="GJC86414.1"/>
    <property type="molecule type" value="Genomic_DNA"/>
</dbReference>
<feature type="transmembrane region" description="Helical" evidence="10">
    <location>
        <begin position="929"/>
        <end position="953"/>
    </location>
</feature>
<feature type="transmembrane region" description="Helical" evidence="10">
    <location>
        <begin position="748"/>
        <end position="774"/>
    </location>
</feature>
<dbReference type="InterPro" id="IPR011527">
    <property type="entry name" value="ABC1_TM_dom"/>
</dbReference>
<feature type="transmembrane region" description="Helical" evidence="10">
    <location>
        <begin position="292"/>
        <end position="316"/>
    </location>
</feature>
<gene>
    <name evidence="13" type="ORF">ColLi_09252</name>
</gene>
<dbReference type="CDD" id="cd18577">
    <property type="entry name" value="ABC_6TM_Pgp_ABCB1_D1_like"/>
    <property type="match status" value="1"/>
</dbReference>
<comment type="similarity">
    <text evidence="2">Belongs to the ABC transporter superfamily. ABCB family. Multidrug resistance exporter (TC 3.A.1.201) subfamily.</text>
</comment>
<keyword evidence="3" id="KW-0813">Transport</keyword>
<feature type="domain" description="ABC transmembrane type-1" evidence="12">
    <location>
        <begin position="709"/>
        <end position="994"/>
    </location>
</feature>
<feature type="transmembrane region" description="Helical" evidence="10">
    <location>
        <begin position="706"/>
        <end position="728"/>
    </location>
</feature>
<dbReference type="GO" id="GO:0090374">
    <property type="term" value="P:oligopeptide export from mitochondrion"/>
    <property type="evidence" value="ECO:0007669"/>
    <property type="project" value="TreeGrafter"/>
</dbReference>
<keyword evidence="4 10" id="KW-0812">Transmembrane</keyword>
<keyword evidence="8 10" id="KW-0472">Membrane</keyword>
<keyword evidence="7 10" id="KW-1133">Transmembrane helix</keyword>
<dbReference type="FunFam" id="3.40.50.300:FF:000913">
    <property type="entry name" value="ABC multidrug transporter SitT"/>
    <property type="match status" value="1"/>
</dbReference>
<organism evidence="13 14">
    <name type="scientific">Colletotrichum liriopes</name>
    <dbReference type="NCBI Taxonomy" id="708192"/>
    <lineage>
        <taxon>Eukaryota</taxon>
        <taxon>Fungi</taxon>
        <taxon>Dikarya</taxon>
        <taxon>Ascomycota</taxon>
        <taxon>Pezizomycotina</taxon>
        <taxon>Sordariomycetes</taxon>
        <taxon>Hypocreomycetidae</taxon>
        <taxon>Glomerellales</taxon>
        <taxon>Glomerellaceae</taxon>
        <taxon>Colletotrichum</taxon>
        <taxon>Colletotrichum spaethianum species complex</taxon>
    </lineage>
</organism>
<dbReference type="InterPro" id="IPR003593">
    <property type="entry name" value="AAA+_ATPase"/>
</dbReference>
<evidence type="ECO:0000256" key="5">
    <source>
        <dbReference type="ARBA" id="ARBA00022741"/>
    </source>
</evidence>
<feature type="transmembrane region" description="Helical" evidence="10">
    <location>
        <begin position="49"/>
        <end position="72"/>
    </location>
</feature>
<evidence type="ECO:0000256" key="1">
    <source>
        <dbReference type="ARBA" id="ARBA00004141"/>
    </source>
</evidence>
<evidence type="ECO:0000256" key="4">
    <source>
        <dbReference type="ARBA" id="ARBA00022692"/>
    </source>
</evidence>
<reference evidence="13 14" key="1">
    <citation type="submission" date="2021-07" db="EMBL/GenBank/DDBJ databases">
        <title>Genome data of Colletotrichum spaethianum.</title>
        <authorList>
            <person name="Utami Y.D."/>
            <person name="Hiruma K."/>
        </authorList>
    </citation>
    <scope>NUCLEOTIDE SEQUENCE [LARGE SCALE GENOMIC DNA]</scope>
    <source>
        <strain evidence="13 14">MAFF 242679</strain>
    </source>
</reference>
<evidence type="ECO:0000259" key="11">
    <source>
        <dbReference type="PROSITE" id="PS50893"/>
    </source>
</evidence>
<evidence type="ECO:0000256" key="8">
    <source>
        <dbReference type="ARBA" id="ARBA00023136"/>
    </source>
</evidence>
<evidence type="ECO:0000313" key="14">
    <source>
        <dbReference type="Proteomes" id="UP001055172"/>
    </source>
</evidence>
<evidence type="ECO:0000256" key="10">
    <source>
        <dbReference type="SAM" id="Phobius"/>
    </source>
</evidence>
<evidence type="ECO:0000256" key="6">
    <source>
        <dbReference type="ARBA" id="ARBA00022840"/>
    </source>
</evidence>
<comment type="subcellular location">
    <subcellularLocation>
        <location evidence="1">Membrane</location>
        <topology evidence="1">Multi-pass membrane protein</topology>
    </subcellularLocation>
</comment>
<evidence type="ECO:0000313" key="13">
    <source>
        <dbReference type="EMBL" id="GJC86414.1"/>
    </source>
</evidence>
<evidence type="ECO:0000256" key="7">
    <source>
        <dbReference type="ARBA" id="ARBA00022989"/>
    </source>
</evidence>
<dbReference type="GO" id="GO:0005524">
    <property type="term" value="F:ATP binding"/>
    <property type="evidence" value="ECO:0007669"/>
    <property type="project" value="UniProtKB-KW"/>
</dbReference>
<dbReference type="PROSITE" id="PS50929">
    <property type="entry name" value="ABC_TM1F"/>
    <property type="match status" value="2"/>
</dbReference>
<dbReference type="GO" id="GO:0016887">
    <property type="term" value="F:ATP hydrolysis activity"/>
    <property type="evidence" value="ECO:0007669"/>
    <property type="project" value="InterPro"/>
</dbReference>
<dbReference type="PANTHER" id="PTHR43394">
    <property type="entry name" value="ATP-DEPENDENT PERMEASE MDL1, MITOCHONDRIAL"/>
    <property type="match status" value="1"/>
</dbReference>
<dbReference type="GO" id="GO:0005743">
    <property type="term" value="C:mitochondrial inner membrane"/>
    <property type="evidence" value="ECO:0007669"/>
    <property type="project" value="TreeGrafter"/>
</dbReference>
<dbReference type="InterPro" id="IPR017871">
    <property type="entry name" value="ABC_transporter-like_CS"/>
</dbReference>
<dbReference type="InterPro" id="IPR027417">
    <property type="entry name" value="P-loop_NTPase"/>
</dbReference>
<feature type="domain" description="ABC transmembrane type-1" evidence="12">
    <location>
        <begin position="49"/>
        <end position="356"/>
    </location>
</feature>
<dbReference type="Proteomes" id="UP001055172">
    <property type="component" value="Unassembled WGS sequence"/>
</dbReference>
<evidence type="ECO:0000256" key="2">
    <source>
        <dbReference type="ARBA" id="ARBA00007577"/>
    </source>
</evidence>
<evidence type="ECO:0000256" key="3">
    <source>
        <dbReference type="ARBA" id="ARBA00022448"/>
    </source>
</evidence>
<keyword evidence="6" id="KW-0067">ATP-binding</keyword>
<evidence type="ECO:0000256" key="9">
    <source>
        <dbReference type="SAM" id="MobiDB-lite"/>
    </source>
</evidence>
<dbReference type="SMART" id="SM00382">
    <property type="entry name" value="AAA"/>
    <property type="match status" value="2"/>
</dbReference>
<proteinExistence type="inferred from homology"/>
<dbReference type="InterPro" id="IPR036640">
    <property type="entry name" value="ABC1_TM_sf"/>
</dbReference>